<evidence type="ECO:0000313" key="1">
    <source>
        <dbReference type="EMBL" id="KAK3281450.1"/>
    </source>
</evidence>
<sequence>MKAPPEGLPFDGSVLMPSEYEEHVISPNVAAATPEDVNIFMQGTDGLEPPDRDEGAMCDLTPEEPPCVRDTDPTCTRARKAVSYFMEVRLGQVCAMPSFDRFLKVITRCSQSSGRVTAVYPQHYTG</sequence>
<accession>A0AAE0LE55</accession>
<dbReference type="AlphaFoldDB" id="A0AAE0LE55"/>
<proteinExistence type="predicted"/>
<evidence type="ECO:0000313" key="2">
    <source>
        <dbReference type="Proteomes" id="UP001190700"/>
    </source>
</evidence>
<reference evidence="1 2" key="1">
    <citation type="journal article" date="2015" name="Genome Biol. Evol.">
        <title>Comparative Genomics of a Bacterivorous Green Alga Reveals Evolutionary Causalities and Consequences of Phago-Mixotrophic Mode of Nutrition.</title>
        <authorList>
            <person name="Burns J.A."/>
            <person name="Paasch A."/>
            <person name="Narechania A."/>
            <person name="Kim E."/>
        </authorList>
    </citation>
    <scope>NUCLEOTIDE SEQUENCE [LARGE SCALE GENOMIC DNA]</scope>
    <source>
        <strain evidence="1 2">PLY_AMNH</strain>
    </source>
</reference>
<dbReference type="EMBL" id="LGRX02003835">
    <property type="protein sequence ID" value="KAK3281450.1"/>
    <property type="molecule type" value="Genomic_DNA"/>
</dbReference>
<gene>
    <name evidence="1" type="ORF">CYMTET_10762</name>
</gene>
<dbReference type="Proteomes" id="UP001190700">
    <property type="component" value="Unassembled WGS sequence"/>
</dbReference>
<organism evidence="1 2">
    <name type="scientific">Cymbomonas tetramitiformis</name>
    <dbReference type="NCBI Taxonomy" id="36881"/>
    <lineage>
        <taxon>Eukaryota</taxon>
        <taxon>Viridiplantae</taxon>
        <taxon>Chlorophyta</taxon>
        <taxon>Pyramimonadophyceae</taxon>
        <taxon>Pyramimonadales</taxon>
        <taxon>Pyramimonadaceae</taxon>
        <taxon>Cymbomonas</taxon>
    </lineage>
</organism>
<protein>
    <submittedName>
        <fullName evidence="1">Uncharacterized protein</fullName>
    </submittedName>
</protein>
<name>A0AAE0LE55_9CHLO</name>
<comment type="caution">
    <text evidence="1">The sequence shown here is derived from an EMBL/GenBank/DDBJ whole genome shotgun (WGS) entry which is preliminary data.</text>
</comment>
<keyword evidence="2" id="KW-1185">Reference proteome</keyword>